<feature type="transmembrane region" description="Helical" evidence="1">
    <location>
        <begin position="12"/>
        <end position="40"/>
    </location>
</feature>
<keyword evidence="1" id="KW-0812">Transmembrane</keyword>
<sequence length="64" mass="6444">MDLVDELPELAIVASGVFVVAAPTPLQVVWLIALAVVVIARRRLRGLGLGDGPQGGGGGGGLRV</sequence>
<keyword evidence="3" id="KW-1185">Reference proteome</keyword>
<dbReference type="EMBL" id="JAJNDB010000008">
    <property type="protein sequence ID" value="MCD2197344.1"/>
    <property type="molecule type" value="Genomic_DNA"/>
</dbReference>
<reference evidence="2 3" key="1">
    <citation type="submission" date="2021-11" db="EMBL/GenBank/DDBJ databases">
        <title>Draft genome sequence of Actinomycetospora sp. SF1 isolated from the rhizosphere soil.</title>
        <authorList>
            <person name="Duangmal K."/>
            <person name="Chantavorakit T."/>
        </authorList>
    </citation>
    <scope>NUCLEOTIDE SEQUENCE [LARGE SCALE GENOMIC DNA]</scope>
    <source>
        <strain evidence="2 3">TBRC 5722</strain>
    </source>
</reference>
<proteinExistence type="predicted"/>
<dbReference type="Proteomes" id="UP001199469">
    <property type="component" value="Unassembled WGS sequence"/>
</dbReference>
<evidence type="ECO:0008006" key="4">
    <source>
        <dbReference type="Google" id="ProtNLM"/>
    </source>
</evidence>
<comment type="caution">
    <text evidence="2">The sequence shown here is derived from an EMBL/GenBank/DDBJ whole genome shotgun (WGS) entry which is preliminary data.</text>
</comment>
<keyword evidence="1" id="KW-0472">Membrane</keyword>
<organism evidence="2 3">
    <name type="scientific">Actinomycetospora endophytica</name>
    <dbReference type="NCBI Taxonomy" id="2291215"/>
    <lineage>
        <taxon>Bacteria</taxon>
        <taxon>Bacillati</taxon>
        <taxon>Actinomycetota</taxon>
        <taxon>Actinomycetes</taxon>
        <taxon>Pseudonocardiales</taxon>
        <taxon>Pseudonocardiaceae</taxon>
        <taxon>Actinomycetospora</taxon>
    </lineage>
</organism>
<evidence type="ECO:0000313" key="2">
    <source>
        <dbReference type="EMBL" id="MCD2197344.1"/>
    </source>
</evidence>
<keyword evidence="1" id="KW-1133">Transmembrane helix</keyword>
<evidence type="ECO:0000313" key="3">
    <source>
        <dbReference type="Proteomes" id="UP001199469"/>
    </source>
</evidence>
<accession>A0ABS8PGP2</accession>
<gene>
    <name evidence="2" type="ORF">LQ327_28620</name>
</gene>
<protein>
    <recommendedName>
        <fullName evidence="4">Secreted protein with PEP-CTERM sorting signal</fullName>
    </recommendedName>
</protein>
<evidence type="ECO:0000256" key="1">
    <source>
        <dbReference type="SAM" id="Phobius"/>
    </source>
</evidence>
<dbReference type="RefSeq" id="WP_230739354.1">
    <property type="nucleotide sequence ID" value="NZ_JAJNDB010000008.1"/>
</dbReference>
<name>A0ABS8PGP2_9PSEU</name>